<feature type="domain" description="CAAX prenyl protease 2/Lysostaphin resistance protein A-like" evidence="2">
    <location>
        <begin position="189"/>
        <end position="290"/>
    </location>
</feature>
<protein>
    <submittedName>
        <fullName evidence="3">CPBP family intramembrane metalloprotease</fullName>
    </submittedName>
</protein>
<dbReference type="EMBL" id="VBUK01000005">
    <property type="protein sequence ID" value="TLF44740.1"/>
    <property type="molecule type" value="Genomic_DNA"/>
</dbReference>
<dbReference type="InterPro" id="IPR042150">
    <property type="entry name" value="MmRce1-like"/>
</dbReference>
<keyword evidence="4" id="KW-1185">Reference proteome</keyword>
<evidence type="ECO:0000259" key="2">
    <source>
        <dbReference type="Pfam" id="PF02517"/>
    </source>
</evidence>
<dbReference type="GO" id="GO:0080120">
    <property type="term" value="P:CAAX-box protein maturation"/>
    <property type="evidence" value="ECO:0007669"/>
    <property type="project" value="UniProtKB-ARBA"/>
</dbReference>
<dbReference type="InterPro" id="IPR003675">
    <property type="entry name" value="Rce1/LyrA-like_dom"/>
</dbReference>
<evidence type="ECO:0000313" key="4">
    <source>
        <dbReference type="Proteomes" id="UP000308382"/>
    </source>
</evidence>
<feature type="transmembrane region" description="Helical" evidence="1">
    <location>
        <begin position="110"/>
        <end position="131"/>
    </location>
</feature>
<feature type="transmembrane region" description="Helical" evidence="1">
    <location>
        <begin position="220"/>
        <end position="242"/>
    </location>
</feature>
<keyword evidence="3" id="KW-0645">Protease</keyword>
<feature type="transmembrane region" description="Helical" evidence="1">
    <location>
        <begin position="152"/>
        <end position="176"/>
    </location>
</feature>
<dbReference type="PANTHER" id="PTHR35797:SF1">
    <property type="entry name" value="PROTEASE"/>
    <property type="match status" value="1"/>
</dbReference>
<feature type="transmembrane region" description="Helical" evidence="1">
    <location>
        <begin position="254"/>
        <end position="272"/>
    </location>
</feature>
<feature type="transmembrane region" description="Helical" evidence="1">
    <location>
        <begin position="188"/>
        <end position="208"/>
    </location>
</feature>
<dbReference type="Pfam" id="PF02517">
    <property type="entry name" value="Rce1-like"/>
    <property type="match status" value="1"/>
</dbReference>
<organism evidence="3 4">
    <name type="scientific">Maribacter aurantiacus</name>
    <dbReference type="NCBI Taxonomy" id="1882343"/>
    <lineage>
        <taxon>Bacteria</taxon>
        <taxon>Pseudomonadati</taxon>
        <taxon>Bacteroidota</taxon>
        <taxon>Flavobacteriia</taxon>
        <taxon>Flavobacteriales</taxon>
        <taxon>Flavobacteriaceae</taxon>
        <taxon>Maribacter</taxon>
    </lineage>
</organism>
<keyword evidence="3" id="KW-0378">Hydrolase</keyword>
<evidence type="ECO:0000256" key="1">
    <source>
        <dbReference type="SAM" id="Phobius"/>
    </source>
</evidence>
<dbReference type="RefSeq" id="WP_138258467.1">
    <property type="nucleotide sequence ID" value="NZ_VBUK01000005.1"/>
</dbReference>
<evidence type="ECO:0000313" key="3">
    <source>
        <dbReference type="EMBL" id="TLF44740.1"/>
    </source>
</evidence>
<gene>
    <name evidence="3" type="ORF">FEK29_10925</name>
</gene>
<dbReference type="AlphaFoldDB" id="A0A5R8M5J2"/>
<sequence length="336" mass="38457">MKELLKSKPILSFLLLTFGITFSFWFLPIIVLLPKDIGFAAILIGGCGPLIAGFLNTYVISGEKIKINSKPIFITVFLIAALVLFLRLYFVNNGLGDVNGLMPSLNEVSFLSYILFGILFFILAINLSNATNSKLKENYLKSSFFEKRKSKWYIIGFSLFIILNISSYFIGSLLGIKTTDFIFKTDPFWLIGFFSNLLFFGGVEEFGWRGFLQKELQKKYNPLIGSLIISFFWSLWFLPLHYNGIYSTNGFMDLLPRFIWLIPITIVFTWLYNKSSYSILAVILLHAMLNNVNSAIGSSGLVYTIIGIVVAIFFIFDDKMWKKKPYHLIYENKETD</sequence>
<dbReference type="GO" id="GO:0004175">
    <property type="term" value="F:endopeptidase activity"/>
    <property type="evidence" value="ECO:0007669"/>
    <property type="project" value="UniProtKB-ARBA"/>
</dbReference>
<keyword evidence="1" id="KW-0812">Transmembrane</keyword>
<name>A0A5R8M5J2_9FLAO</name>
<comment type="caution">
    <text evidence="3">The sequence shown here is derived from an EMBL/GenBank/DDBJ whole genome shotgun (WGS) entry which is preliminary data.</text>
</comment>
<reference evidence="3 4" key="1">
    <citation type="journal article" date="2017" name="Int. J. Syst. Evol. Microbiol.">
        <title>Maripseudobacter aurantiacus gen. nov., sp. nov., a novel member of the family Flavobacteriaceae isolated from a sedimentation basin.</title>
        <authorList>
            <person name="Chen C."/>
            <person name="Su Y."/>
            <person name="Tao T."/>
            <person name="Fu G."/>
            <person name="Zhang C."/>
            <person name="Sun C."/>
            <person name="Zhang X."/>
            <person name="Wu M."/>
        </authorList>
    </citation>
    <scope>NUCLEOTIDE SEQUENCE [LARGE SCALE GENOMIC DNA]</scope>
    <source>
        <strain evidence="4">CDA4</strain>
    </source>
</reference>
<feature type="transmembrane region" description="Helical" evidence="1">
    <location>
        <begin position="39"/>
        <end position="60"/>
    </location>
</feature>
<dbReference type="Proteomes" id="UP000308382">
    <property type="component" value="Unassembled WGS sequence"/>
</dbReference>
<keyword evidence="1" id="KW-1133">Transmembrane helix</keyword>
<dbReference type="GO" id="GO:0008237">
    <property type="term" value="F:metallopeptidase activity"/>
    <property type="evidence" value="ECO:0007669"/>
    <property type="project" value="UniProtKB-KW"/>
</dbReference>
<feature type="transmembrane region" description="Helical" evidence="1">
    <location>
        <begin position="72"/>
        <end position="90"/>
    </location>
</feature>
<dbReference type="PANTHER" id="PTHR35797">
    <property type="entry name" value="PROTEASE-RELATED"/>
    <property type="match status" value="1"/>
</dbReference>
<feature type="transmembrane region" description="Helical" evidence="1">
    <location>
        <begin position="300"/>
        <end position="316"/>
    </location>
</feature>
<dbReference type="GO" id="GO:0006508">
    <property type="term" value="P:proteolysis"/>
    <property type="evidence" value="ECO:0007669"/>
    <property type="project" value="UniProtKB-KW"/>
</dbReference>
<dbReference type="OrthoDB" id="9777755at2"/>
<keyword evidence="3" id="KW-0482">Metalloprotease</keyword>
<feature type="transmembrane region" description="Helical" evidence="1">
    <location>
        <begin position="12"/>
        <end position="33"/>
    </location>
</feature>
<accession>A0A5R8M5J2</accession>
<proteinExistence type="predicted"/>
<keyword evidence="1" id="KW-0472">Membrane</keyword>